<name>A0A069PFU6_9BURK</name>
<evidence type="ECO:0000313" key="1">
    <source>
        <dbReference type="EMBL" id="KDR39377.1"/>
    </source>
</evidence>
<gene>
    <name evidence="1" type="ORF">BG61_33215</name>
</gene>
<comment type="caution">
    <text evidence="1">The sequence shown here is derived from an EMBL/GenBank/DDBJ whole genome shotgun (WGS) entry which is preliminary data.</text>
</comment>
<dbReference type="RefSeq" id="WP_035924294.1">
    <property type="nucleotide sequence ID" value="NZ_CADFFX010000037.1"/>
</dbReference>
<dbReference type="EMBL" id="JFHC01000060">
    <property type="protein sequence ID" value="KDR39377.1"/>
    <property type="molecule type" value="Genomic_DNA"/>
</dbReference>
<keyword evidence="2" id="KW-1185">Reference proteome</keyword>
<proteinExistence type="predicted"/>
<dbReference type="STRING" id="60547.GCA_000751215_00046"/>
<protein>
    <recommendedName>
        <fullName evidence="3">GAF domain-containing protein</fullName>
    </recommendedName>
</protein>
<dbReference type="AlphaFoldDB" id="A0A069PFU6"/>
<dbReference type="Gene3D" id="3.30.450.40">
    <property type="match status" value="1"/>
</dbReference>
<evidence type="ECO:0000313" key="2">
    <source>
        <dbReference type="Proteomes" id="UP000027466"/>
    </source>
</evidence>
<dbReference type="SUPFAM" id="SSF55781">
    <property type="entry name" value="GAF domain-like"/>
    <property type="match status" value="1"/>
</dbReference>
<sequence length="219" mass="24134">MKSSEQVYELPNPQMDEIAVTQDFVNSPEELASMVAGVLGVKRCVVSIPIDERIAEVCADHVASFGEVHIGAKTAIVEYSDSRDKMFSILALKGKAIGVVQVSGPRSGRQFNEDDLNALRILSVFLTKAIEADRLQKLVASPFAQMSLRRPSDQTIGDIVAQSIQNPSQLSKILARSFYREMTRAGFNFNQIIGAATEIISELASNVRKHSDRKQRHSD</sequence>
<dbReference type="Proteomes" id="UP000027466">
    <property type="component" value="Unassembled WGS sequence"/>
</dbReference>
<reference evidence="1 2" key="1">
    <citation type="submission" date="2014-03" db="EMBL/GenBank/DDBJ databases">
        <title>Draft Genome Sequences of Four Burkholderia Strains.</title>
        <authorList>
            <person name="Liu X.Y."/>
            <person name="Li C.X."/>
            <person name="Xu J.H."/>
        </authorList>
    </citation>
    <scope>NUCLEOTIDE SEQUENCE [LARGE SCALE GENOMIC DNA]</scope>
    <source>
        <strain evidence="1 2">DSM 50014</strain>
    </source>
</reference>
<dbReference type="InterPro" id="IPR029016">
    <property type="entry name" value="GAF-like_dom_sf"/>
</dbReference>
<evidence type="ECO:0008006" key="3">
    <source>
        <dbReference type="Google" id="ProtNLM"/>
    </source>
</evidence>
<organism evidence="1 2">
    <name type="scientific">Caballeronia glathei</name>
    <dbReference type="NCBI Taxonomy" id="60547"/>
    <lineage>
        <taxon>Bacteria</taxon>
        <taxon>Pseudomonadati</taxon>
        <taxon>Pseudomonadota</taxon>
        <taxon>Betaproteobacteria</taxon>
        <taxon>Burkholderiales</taxon>
        <taxon>Burkholderiaceae</taxon>
        <taxon>Caballeronia</taxon>
    </lineage>
</organism>
<accession>A0A069PFU6</accession>